<dbReference type="HAMAP" id="MF_02065">
    <property type="entry name" value="MltG"/>
    <property type="match status" value="1"/>
</dbReference>
<sequence length="472" mass="51446">MTPERPTDDDPLRHLFDDEPEQPLSRRAARRRAQAAAETGSTNVENGEGEAADAENAEQSSLAAGNASEDGRAHDAAPADPSRPATTTPSFDLLLGESEPTDRSERRRRTQPPGEEKKRSGHRWLWVTLTIVVIGAIVASGFYVWKTFEPQIRAVVGMQEPTDYEGSGSGETYIVISEGDTGNDIAKTLAAEGVTMTSEAFYKLLLQTKPEPTFQPGTYKLKKKMSAKSALDLLLDPASRVENTALIREGLTGESVLQILADSTDISLEDFRAAVKDPTQYGVPSTAPSIEGWLFPALYTFQPDATAESVIQTLVDRTVKSLDDAGVAKDDRERVLTIASIVQREARVDADFYKVSRVIENRLDKDMLLQMDSTAQYGVNAGTDSVWSSKEALESDNPWNTYKRKGLPVGPISNPGDLAIEAATHPAAGDWLYFVTVNLSTGETVFSTTHAQHEKAVAQLRTWCKENPGKGC</sequence>
<comment type="subcellular location">
    <subcellularLocation>
        <location evidence="7">Cell membrane</location>
        <topology evidence="7">Single-pass membrane protein</topology>
    </subcellularLocation>
</comment>
<feature type="site" description="Important for catalytic activity" evidence="7">
    <location>
        <position position="345"/>
    </location>
</feature>
<dbReference type="AlphaFoldDB" id="A0A1H4QRC4"/>
<evidence type="ECO:0000256" key="5">
    <source>
        <dbReference type="ARBA" id="ARBA00023239"/>
    </source>
</evidence>
<dbReference type="OrthoDB" id="9814591at2"/>
<keyword evidence="3 7" id="KW-1133">Transmembrane helix</keyword>
<keyword evidence="5 7" id="KW-0456">Lyase</keyword>
<dbReference type="STRING" id="640635.SAMN04489806_2897"/>
<protein>
    <recommendedName>
        <fullName evidence="7">Endolytic murein transglycosylase</fullName>
        <ecNumber evidence="7">4.2.2.29</ecNumber>
    </recommendedName>
    <alternativeName>
        <fullName evidence="7">Peptidoglycan lytic transglycosylase</fullName>
    </alternativeName>
    <alternativeName>
        <fullName evidence="7">Peptidoglycan polymerization terminase</fullName>
    </alternativeName>
</protein>
<evidence type="ECO:0000256" key="8">
    <source>
        <dbReference type="SAM" id="MobiDB-lite"/>
    </source>
</evidence>
<dbReference type="Proteomes" id="UP000199183">
    <property type="component" value="Unassembled WGS sequence"/>
</dbReference>
<evidence type="ECO:0000256" key="2">
    <source>
        <dbReference type="ARBA" id="ARBA00022692"/>
    </source>
</evidence>
<keyword evidence="2 7" id="KW-0812">Transmembrane</keyword>
<dbReference type="GO" id="GO:0008932">
    <property type="term" value="F:lytic endotransglycosylase activity"/>
    <property type="evidence" value="ECO:0007669"/>
    <property type="project" value="UniProtKB-UniRule"/>
</dbReference>
<comment type="similarity">
    <text evidence="7">Belongs to the transglycosylase MltG family.</text>
</comment>
<evidence type="ECO:0000256" key="1">
    <source>
        <dbReference type="ARBA" id="ARBA00022475"/>
    </source>
</evidence>
<dbReference type="CDD" id="cd08010">
    <property type="entry name" value="MltG_like"/>
    <property type="match status" value="1"/>
</dbReference>
<proteinExistence type="inferred from homology"/>
<dbReference type="GO" id="GO:0009252">
    <property type="term" value="P:peptidoglycan biosynthetic process"/>
    <property type="evidence" value="ECO:0007669"/>
    <property type="project" value="UniProtKB-UniRule"/>
</dbReference>
<feature type="compositionally biased region" description="Acidic residues" evidence="8">
    <location>
        <begin position="47"/>
        <end position="56"/>
    </location>
</feature>
<keyword evidence="6 7" id="KW-0961">Cell wall biogenesis/degradation</keyword>
<feature type="compositionally biased region" description="Basic and acidic residues" evidence="8">
    <location>
        <begin position="1"/>
        <end position="17"/>
    </location>
</feature>
<dbReference type="NCBIfam" id="TIGR00247">
    <property type="entry name" value="endolytic transglycosylase MltG"/>
    <property type="match status" value="1"/>
</dbReference>
<dbReference type="Gene3D" id="3.30.1490.480">
    <property type="entry name" value="Endolytic murein transglycosylase"/>
    <property type="match status" value="1"/>
</dbReference>
<evidence type="ECO:0000313" key="9">
    <source>
        <dbReference type="EMBL" id="SEC22226.1"/>
    </source>
</evidence>
<gene>
    <name evidence="7" type="primary">mltG</name>
    <name evidence="9" type="ORF">SAMN04489806_2897</name>
</gene>
<dbReference type="GO" id="GO:0005886">
    <property type="term" value="C:plasma membrane"/>
    <property type="evidence" value="ECO:0007669"/>
    <property type="project" value="UniProtKB-SubCell"/>
</dbReference>
<dbReference type="Gene3D" id="3.30.160.60">
    <property type="entry name" value="Classic Zinc Finger"/>
    <property type="match status" value="1"/>
</dbReference>
<dbReference type="InterPro" id="IPR003770">
    <property type="entry name" value="MLTG-like"/>
</dbReference>
<evidence type="ECO:0000256" key="7">
    <source>
        <dbReference type="HAMAP-Rule" id="MF_02065"/>
    </source>
</evidence>
<name>A0A1H4QRC4_9MICO</name>
<feature type="transmembrane region" description="Helical" evidence="7">
    <location>
        <begin position="124"/>
        <end position="145"/>
    </location>
</feature>
<dbReference type="PANTHER" id="PTHR30518">
    <property type="entry name" value="ENDOLYTIC MUREIN TRANSGLYCOSYLASE"/>
    <property type="match status" value="1"/>
</dbReference>
<accession>A0A1H4QRC4</accession>
<evidence type="ECO:0000256" key="4">
    <source>
        <dbReference type="ARBA" id="ARBA00023136"/>
    </source>
</evidence>
<reference evidence="9 10" key="1">
    <citation type="submission" date="2016-10" db="EMBL/GenBank/DDBJ databases">
        <authorList>
            <person name="de Groot N.N."/>
        </authorList>
    </citation>
    <scope>NUCLEOTIDE SEQUENCE [LARGE SCALE GENOMIC DNA]</scope>
    <source>
        <strain evidence="9 10">DSM 21799</strain>
    </source>
</reference>
<dbReference type="Pfam" id="PF02618">
    <property type="entry name" value="YceG"/>
    <property type="match status" value="1"/>
</dbReference>
<comment type="function">
    <text evidence="7">Functions as a peptidoglycan terminase that cleaves nascent peptidoglycan strands endolytically to terminate their elongation.</text>
</comment>
<dbReference type="PANTHER" id="PTHR30518:SF2">
    <property type="entry name" value="ENDOLYTIC MUREIN TRANSGLYCOSYLASE"/>
    <property type="match status" value="1"/>
</dbReference>
<evidence type="ECO:0000256" key="6">
    <source>
        <dbReference type="ARBA" id="ARBA00023316"/>
    </source>
</evidence>
<keyword evidence="1 7" id="KW-1003">Cell membrane</keyword>
<dbReference type="EC" id="4.2.2.29" evidence="7"/>
<dbReference type="GO" id="GO:0071555">
    <property type="term" value="P:cell wall organization"/>
    <property type="evidence" value="ECO:0007669"/>
    <property type="project" value="UniProtKB-KW"/>
</dbReference>
<keyword evidence="10" id="KW-1185">Reference proteome</keyword>
<comment type="catalytic activity">
    <reaction evidence="7">
        <text>a peptidoglycan chain = a peptidoglycan chain with N-acetyl-1,6-anhydromuramyl-[peptide] at the reducing end + a peptidoglycan chain with N-acetylglucosamine at the non-reducing end.</text>
        <dbReference type="EC" id="4.2.2.29"/>
    </reaction>
</comment>
<organism evidence="9 10">
    <name type="scientific">Paramicrobacterium humi</name>
    <dbReference type="NCBI Taxonomy" id="640635"/>
    <lineage>
        <taxon>Bacteria</taxon>
        <taxon>Bacillati</taxon>
        <taxon>Actinomycetota</taxon>
        <taxon>Actinomycetes</taxon>
        <taxon>Micrococcales</taxon>
        <taxon>Microbacteriaceae</taxon>
        <taxon>Paramicrobacterium</taxon>
    </lineage>
</organism>
<dbReference type="EMBL" id="FNRY01000001">
    <property type="protein sequence ID" value="SEC22226.1"/>
    <property type="molecule type" value="Genomic_DNA"/>
</dbReference>
<evidence type="ECO:0000256" key="3">
    <source>
        <dbReference type="ARBA" id="ARBA00022989"/>
    </source>
</evidence>
<keyword evidence="4 7" id="KW-0472">Membrane</keyword>
<dbReference type="RefSeq" id="WP_091186016.1">
    <property type="nucleotide sequence ID" value="NZ_FNRY01000001.1"/>
</dbReference>
<evidence type="ECO:0000313" key="10">
    <source>
        <dbReference type="Proteomes" id="UP000199183"/>
    </source>
</evidence>
<feature type="region of interest" description="Disordered" evidence="8">
    <location>
        <begin position="1"/>
        <end position="120"/>
    </location>
</feature>